<dbReference type="GO" id="GO:0008168">
    <property type="term" value="F:methyltransferase activity"/>
    <property type="evidence" value="ECO:0007669"/>
    <property type="project" value="UniProtKB-KW"/>
</dbReference>
<dbReference type="EMBL" id="PFBP01000040">
    <property type="protein sequence ID" value="PIT89686.1"/>
    <property type="molecule type" value="Genomic_DNA"/>
</dbReference>
<dbReference type="SUPFAM" id="SSF52980">
    <property type="entry name" value="Restriction endonuclease-like"/>
    <property type="match status" value="1"/>
</dbReference>
<dbReference type="Pfam" id="PF04480">
    <property type="entry name" value="DUF559"/>
    <property type="match status" value="1"/>
</dbReference>
<sequence>MEKIFNRKENKFLRKKLRQEMPKGEILLWQRLNNKKMGYKFRRQYSIGSYVVDFYCPQFKLVIE</sequence>
<reference evidence="3" key="1">
    <citation type="submission" date="2017-09" db="EMBL/GenBank/DDBJ databases">
        <title>Depth-based differentiation of microbial function through sediment-hosted aquifers and enrichment of novel symbionts in the deep terrestrial subsurface.</title>
        <authorList>
            <person name="Probst A.J."/>
            <person name="Ladd B."/>
            <person name="Jarett J.K."/>
            <person name="Geller-Mcgrath D.E."/>
            <person name="Sieber C.M.K."/>
            <person name="Emerson J.B."/>
            <person name="Anantharaman K."/>
            <person name="Thomas B.C."/>
            <person name="Malmstrom R."/>
            <person name="Stieglmeier M."/>
            <person name="Klingl A."/>
            <person name="Woyke T."/>
            <person name="Ryan C.M."/>
            <person name="Banfield J.F."/>
        </authorList>
    </citation>
    <scope>NUCLEOTIDE SEQUENCE [LARGE SCALE GENOMIC DNA]</scope>
</reference>
<dbReference type="InterPro" id="IPR047216">
    <property type="entry name" value="Endonuclease_DUF559_bact"/>
</dbReference>
<dbReference type="PANTHER" id="PTHR38590">
    <property type="entry name" value="BLL0828 PROTEIN"/>
    <property type="match status" value="1"/>
</dbReference>
<dbReference type="InterPro" id="IPR007569">
    <property type="entry name" value="DUF559"/>
</dbReference>
<evidence type="ECO:0000313" key="2">
    <source>
        <dbReference type="EMBL" id="PIT89686.1"/>
    </source>
</evidence>
<dbReference type="PANTHER" id="PTHR38590:SF1">
    <property type="entry name" value="BLL0828 PROTEIN"/>
    <property type="match status" value="1"/>
</dbReference>
<evidence type="ECO:0000259" key="1">
    <source>
        <dbReference type="Pfam" id="PF04480"/>
    </source>
</evidence>
<evidence type="ECO:0000313" key="3">
    <source>
        <dbReference type="Proteomes" id="UP000231464"/>
    </source>
</evidence>
<dbReference type="Gene3D" id="3.40.960.10">
    <property type="entry name" value="VSR Endonuclease"/>
    <property type="match status" value="1"/>
</dbReference>
<comment type="caution">
    <text evidence="2">The sequence shown here is derived from an EMBL/GenBank/DDBJ whole genome shotgun (WGS) entry which is preliminary data.</text>
</comment>
<proteinExistence type="predicted"/>
<feature type="non-terminal residue" evidence="2">
    <location>
        <position position="64"/>
    </location>
</feature>
<keyword evidence="2" id="KW-0808">Transferase</keyword>
<protein>
    <submittedName>
        <fullName evidence="2">DNA methyltransferase</fullName>
    </submittedName>
</protein>
<accession>A0A2M6WA64</accession>
<keyword evidence="2" id="KW-0489">Methyltransferase</keyword>
<organism evidence="2 3">
    <name type="scientific">Candidatus Kuenenbacteria bacterium CG10_big_fil_rev_8_21_14_0_10_36_11</name>
    <dbReference type="NCBI Taxonomy" id="1974618"/>
    <lineage>
        <taxon>Bacteria</taxon>
        <taxon>Candidatus Kueneniibacteriota</taxon>
    </lineage>
</organism>
<dbReference type="InterPro" id="IPR011335">
    <property type="entry name" value="Restrct_endonuc-II-like"/>
</dbReference>
<dbReference type="Proteomes" id="UP000231464">
    <property type="component" value="Unassembled WGS sequence"/>
</dbReference>
<dbReference type="GO" id="GO:0032259">
    <property type="term" value="P:methylation"/>
    <property type="evidence" value="ECO:0007669"/>
    <property type="project" value="UniProtKB-KW"/>
</dbReference>
<dbReference type="AlphaFoldDB" id="A0A2M6WA64"/>
<name>A0A2M6WA64_9BACT</name>
<gene>
    <name evidence="2" type="ORF">COU23_02615</name>
</gene>
<feature type="domain" description="DUF559" evidence="1">
    <location>
        <begin position="12"/>
        <end position="64"/>
    </location>
</feature>